<evidence type="ECO:0000256" key="2">
    <source>
        <dbReference type="SAM" id="Phobius"/>
    </source>
</evidence>
<evidence type="ECO:0000256" key="1">
    <source>
        <dbReference type="SAM" id="MobiDB-lite"/>
    </source>
</evidence>
<dbReference type="Proteomes" id="UP000249341">
    <property type="component" value="Unassembled WGS sequence"/>
</dbReference>
<accession>A0A327YY67</accession>
<proteinExistence type="predicted"/>
<evidence type="ECO:0000313" key="3">
    <source>
        <dbReference type="EMBL" id="RAK26274.1"/>
    </source>
</evidence>
<organism evidence="3 4">
    <name type="scientific">Actinoplanes lutulentus</name>
    <dbReference type="NCBI Taxonomy" id="1287878"/>
    <lineage>
        <taxon>Bacteria</taxon>
        <taxon>Bacillati</taxon>
        <taxon>Actinomycetota</taxon>
        <taxon>Actinomycetes</taxon>
        <taxon>Micromonosporales</taxon>
        <taxon>Micromonosporaceae</taxon>
        <taxon>Actinoplanes</taxon>
    </lineage>
</organism>
<feature type="transmembrane region" description="Helical" evidence="2">
    <location>
        <begin position="123"/>
        <end position="144"/>
    </location>
</feature>
<keyword evidence="2" id="KW-1133">Transmembrane helix</keyword>
<dbReference type="EMBL" id="QLMJ01000028">
    <property type="protein sequence ID" value="RAK26274.1"/>
    <property type="molecule type" value="Genomic_DNA"/>
</dbReference>
<comment type="caution">
    <text evidence="3">The sequence shown here is derived from an EMBL/GenBank/DDBJ whole genome shotgun (WGS) entry which is preliminary data.</text>
</comment>
<keyword evidence="4" id="KW-1185">Reference proteome</keyword>
<dbReference type="RefSeq" id="WP_245973178.1">
    <property type="nucleotide sequence ID" value="NZ_JACHWI010000014.1"/>
</dbReference>
<keyword evidence="2" id="KW-0812">Transmembrane</keyword>
<dbReference type="AlphaFoldDB" id="A0A327YY67"/>
<feature type="transmembrane region" description="Helical" evidence="2">
    <location>
        <begin position="78"/>
        <end position="103"/>
    </location>
</feature>
<reference evidence="3 4" key="1">
    <citation type="submission" date="2018-06" db="EMBL/GenBank/DDBJ databases">
        <title>Genomic Encyclopedia of Type Strains, Phase III (KMG-III): the genomes of soil and plant-associated and newly described type strains.</title>
        <authorList>
            <person name="Whitman W."/>
        </authorList>
    </citation>
    <scope>NUCLEOTIDE SEQUENCE [LARGE SCALE GENOMIC DNA]</scope>
    <source>
        <strain evidence="3 4">CGMCC 4.7090</strain>
    </source>
</reference>
<gene>
    <name evidence="3" type="ORF">B0I29_128124</name>
</gene>
<evidence type="ECO:0000313" key="4">
    <source>
        <dbReference type="Proteomes" id="UP000249341"/>
    </source>
</evidence>
<protein>
    <submittedName>
        <fullName evidence="3">Thiosulfate dehydrogenase [quinone] large subunit</fullName>
    </submittedName>
</protein>
<feature type="region of interest" description="Disordered" evidence="1">
    <location>
        <begin position="1"/>
        <end position="24"/>
    </location>
</feature>
<keyword evidence="2" id="KW-0472">Membrane</keyword>
<feature type="transmembrane region" description="Helical" evidence="2">
    <location>
        <begin position="35"/>
        <end position="57"/>
    </location>
</feature>
<name>A0A327YY67_9ACTN</name>
<sequence>MVDIAPVHVGSPEHSPRHRADAPDSSLRVTGRTAVAARFLLAGLRIALGGTFLWTALDRLAGFGRGAETADSWLTAPLAAGIGIALVLGIGMRIAATCGAVLAVLMGTSVLPAATNPFVGDHLLLAAVLILLALLNAGATLGFGRRWAATRLVRRNRWLI</sequence>